<protein>
    <submittedName>
        <fullName evidence="2">Uncharacterized protein</fullName>
    </submittedName>
</protein>
<dbReference type="GeneID" id="57478351"/>
<gene>
    <name evidence="2" type="ORF">PFLCHA0_c53550</name>
</gene>
<dbReference type="EMBL" id="CP003190">
    <property type="protein sequence ID" value="AGL87093.1"/>
    <property type="molecule type" value="Genomic_DNA"/>
</dbReference>
<keyword evidence="1" id="KW-0812">Transmembrane</keyword>
<evidence type="ECO:0000313" key="2">
    <source>
        <dbReference type="EMBL" id="AGL87093.1"/>
    </source>
</evidence>
<dbReference type="Proteomes" id="UP000013940">
    <property type="component" value="Chromosome"/>
</dbReference>
<dbReference type="HOGENOM" id="CLU_2685040_0_0_6"/>
<keyword evidence="1" id="KW-1133">Transmembrane helix</keyword>
<organism evidence="2 3">
    <name type="scientific">Pseudomonas protegens (strain DSM 19095 / LMG 27888 / CFBP 6595 / CHA0)</name>
    <dbReference type="NCBI Taxonomy" id="1124983"/>
    <lineage>
        <taxon>Bacteria</taxon>
        <taxon>Pseudomonadati</taxon>
        <taxon>Pseudomonadota</taxon>
        <taxon>Gammaproteobacteria</taxon>
        <taxon>Pseudomonadales</taxon>
        <taxon>Pseudomonadaceae</taxon>
        <taxon>Pseudomonas</taxon>
    </lineage>
</organism>
<name>A0A2C9ETU8_PSEPH</name>
<sequence>MGNPVPTLKIILILMIVVDTFWFGERLLSLTGFSMFDWLPSSVISLVGILGSLLMILFNVLLIGLLSRLQLKSD</sequence>
<feature type="transmembrane region" description="Helical" evidence="1">
    <location>
        <begin position="7"/>
        <end position="24"/>
    </location>
</feature>
<evidence type="ECO:0000313" key="3">
    <source>
        <dbReference type="Proteomes" id="UP000013940"/>
    </source>
</evidence>
<accession>A0A2C9ETU8</accession>
<feature type="transmembrane region" description="Helical" evidence="1">
    <location>
        <begin position="44"/>
        <end position="66"/>
    </location>
</feature>
<dbReference type="AlphaFoldDB" id="A0A2C9ETU8"/>
<dbReference type="RefSeq" id="WP_015637127.1">
    <property type="nucleotide sequence ID" value="NC_021237.1"/>
</dbReference>
<dbReference type="KEGG" id="pprc:PFLCHA0_c53550"/>
<proteinExistence type="predicted"/>
<reference evidence="3" key="1">
    <citation type="journal article" date="2014" name="Genome Announc.">
        <title>Full-genome sequence of the plant growth-promoting bacterium Pseudomonas protegens CHA0.</title>
        <authorList>
            <person name="Jousset A."/>
            <person name="Schuldes J."/>
            <person name="Keel C."/>
            <person name="Maurhofer M."/>
            <person name="Daniel R."/>
            <person name="Scheu S."/>
            <person name="Thuermer A."/>
        </authorList>
    </citation>
    <scope>NUCLEOTIDE SEQUENCE [LARGE SCALE GENOMIC DNA]</scope>
    <source>
        <strain evidence="3">DSM 19095 / LMG 27888 / CFBP 6595 / CHA0</strain>
    </source>
</reference>
<evidence type="ECO:0000256" key="1">
    <source>
        <dbReference type="SAM" id="Phobius"/>
    </source>
</evidence>
<keyword evidence="1" id="KW-0472">Membrane</keyword>